<evidence type="ECO:0000256" key="2">
    <source>
        <dbReference type="ARBA" id="ARBA00004236"/>
    </source>
</evidence>
<evidence type="ECO:0000256" key="7">
    <source>
        <dbReference type="ARBA" id="ARBA00022553"/>
    </source>
</evidence>
<dbReference type="GO" id="GO:0006817">
    <property type="term" value="P:phosphate ion transport"/>
    <property type="evidence" value="ECO:0007669"/>
    <property type="project" value="UniProtKB-KW"/>
</dbReference>
<evidence type="ECO:0000256" key="1">
    <source>
        <dbReference type="ARBA" id="ARBA00000085"/>
    </source>
</evidence>
<dbReference type="SUPFAM" id="SSF55785">
    <property type="entry name" value="PYP-like sensor domain (PAS domain)"/>
    <property type="match status" value="1"/>
</dbReference>
<dbReference type="GO" id="GO:0004721">
    <property type="term" value="F:phosphoprotein phosphatase activity"/>
    <property type="evidence" value="ECO:0007669"/>
    <property type="project" value="InterPro"/>
</dbReference>
<dbReference type="PROSITE" id="PS50109">
    <property type="entry name" value="HIS_KIN"/>
    <property type="match status" value="1"/>
</dbReference>
<dbReference type="SUPFAM" id="SSF47384">
    <property type="entry name" value="Homodimeric domain of signal transducing histidine kinase"/>
    <property type="match status" value="1"/>
</dbReference>
<dbReference type="GO" id="GO:0005524">
    <property type="term" value="F:ATP binding"/>
    <property type="evidence" value="ECO:0007669"/>
    <property type="project" value="UniProtKB-KW"/>
</dbReference>
<keyword evidence="13" id="KW-0067">ATP-binding</keyword>
<dbReference type="GO" id="GO:0016036">
    <property type="term" value="P:cellular response to phosphate starvation"/>
    <property type="evidence" value="ECO:0007669"/>
    <property type="project" value="TreeGrafter"/>
</dbReference>
<evidence type="ECO:0000256" key="16">
    <source>
        <dbReference type="ARBA" id="ARBA00023136"/>
    </source>
</evidence>
<dbReference type="InterPro" id="IPR014310">
    <property type="entry name" value="Sig_transdc_His_kinase_PhoR"/>
</dbReference>
<dbReference type="STRING" id="376489.A5892_02030"/>
<comment type="function">
    <text evidence="17">Member of the two-component regulatory system PhoR/PhoB involved in the phosphate regulon genes expression. PhoR may function as a membrane-associated protein kinase that phosphorylates PhoB in response to environmental signals.</text>
</comment>
<dbReference type="InterPro" id="IPR021766">
    <property type="entry name" value="PhoR_N"/>
</dbReference>
<dbReference type="Gene3D" id="3.30.565.10">
    <property type="entry name" value="Histidine kinase-like ATPase, C-terminal domain"/>
    <property type="match status" value="1"/>
</dbReference>
<evidence type="ECO:0000256" key="14">
    <source>
        <dbReference type="ARBA" id="ARBA00022989"/>
    </source>
</evidence>
<evidence type="ECO:0000256" key="8">
    <source>
        <dbReference type="ARBA" id="ARBA00022592"/>
    </source>
</evidence>
<dbReference type="RefSeq" id="WP_064121375.1">
    <property type="nucleotide sequence ID" value="NZ_CP015243.1"/>
</dbReference>
<keyword evidence="21" id="KW-1185">Reference proteome</keyword>
<evidence type="ECO:0000259" key="18">
    <source>
        <dbReference type="PROSITE" id="PS50109"/>
    </source>
</evidence>
<evidence type="ECO:0000313" key="20">
    <source>
        <dbReference type="EMBL" id="ANF56392.1"/>
    </source>
</evidence>
<protein>
    <recommendedName>
        <fullName evidence="4">Phosphate regulon sensor protein PhoR</fullName>
        <ecNumber evidence="3">2.7.13.3</ecNumber>
    </recommendedName>
</protein>
<dbReference type="Pfam" id="PF00512">
    <property type="entry name" value="HisKA"/>
    <property type="match status" value="1"/>
</dbReference>
<dbReference type="Pfam" id="PF11808">
    <property type="entry name" value="PhoR"/>
    <property type="match status" value="1"/>
</dbReference>
<dbReference type="SUPFAM" id="SSF55874">
    <property type="entry name" value="ATPase domain of HSP90 chaperone/DNA topoisomerase II/histidine kinase"/>
    <property type="match status" value="1"/>
</dbReference>
<dbReference type="SMART" id="SM00388">
    <property type="entry name" value="HisKA"/>
    <property type="match status" value="1"/>
</dbReference>
<evidence type="ECO:0000256" key="12">
    <source>
        <dbReference type="ARBA" id="ARBA00022777"/>
    </source>
</evidence>
<evidence type="ECO:0000256" key="5">
    <source>
        <dbReference type="ARBA" id="ARBA00022448"/>
    </source>
</evidence>
<name>A0A172YBA1_9GAMM</name>
<evidence type="ECO:0000256" key="17">
    <source>
        <dbReference type="ARBA" id="ARBA00025207"/>
    </source>
</evidence>
<evidence type="ECO:0000256" key="3">
    <source>
        <dbReference type="ARBA" id="ARBA00012438"/>
    </source>
</evidence>
<gene>
    <name evidence="20" type="ORF">A5892_02030</name>
</gene>
<dbReference type="InterPro" id="IPR000014">
    <property type="entry name" value="PAS"/>
</dbReference>
<keyword evidence="14" id="KW-1133">Transmembrane helix</keyword>
<keyword evidence="12 20" id="KW-0418">Kinase</keyword>
<evidence type="ECO:0000256" key="11">
    <source>
        <dbReference type="ARBA" id="ARBA00022741"/>
    </source>
</evidence>
<dbReference type="PANTHER" id="PTHR45453:SF1">
    <property type="entry name" value="PHOSPHATE REGULON SENSOR PROTEIN PHOR"/>
    <property type="match status" value="1"/>
</dbReference>
<keyword evidence="7" id="KW-0597">Phosphoprotein</keyword>
<dbReference type="Proteomes" id="UP000077875">
    <property type="component" value="Chromosome"/>
</dbReference>
<dbReference type="AlphaFoldDB" id="A0A172YBA1"/>
<evidence type="ECO:0000256" key="6">
    <source>
        <dbReference type="ARBA" id="ARBA00022475"/>
    </source>
</evidence>
<dbReference type="PRINTS" id="PR00344">
    <property type="entry name" value="BCTRLSENSOR"/>
</dbReference>
<keyword evidence="9" id="KW-0808">Transferase</keyword>
<dbReference type="CDD" id="cd00130">
    <property type="entry name" value="PAS"/>
    <property type="match status" value="1"/>
</dbReference>
<keyword evidence="15" id="KW-0902">Two-component regulatory system</keyword>
<keyword evidence="10" id="KW-0812">Transmembrane</keyword>
<dbReference type="SMART" id="SM00387">
    <property type="entry name" value="HATPase_c"/>
    <property type="match status" value="1"/>
</dbReference>
<dbReference type="InterPro" id="IPR004358">
    <property type="entry name" value="Sig_transdc_His_kin-like_C"/>
</dbReference>
<evidence type="ECO:0000313" key="21">
    <source>
        <dbReference type="Proteomes" id="UP000077875"/>
    </source>
</evidence>
<evidence type="ECO:0000256" key="15">
    <source>
        <dbReference type="ARBA" id="ARBA00023012"/>
    </source>
</evidence>
<dbReference type="EC" id="2.7.13.3" evidence="3"/>
<dbReference type="Gene3D" id="1.10.287.130">
    <property type="match status" value="1"/>
</dbReference>
<dbReference type="NCBIfam" id="TIGR02966">
    <property type="entry name" value="phoR_proteo"/>
    <property type="match status" value="1"/>
</dbReference>
<dbReference type="PANTHER" id="PTHR45453">
    <property type="entry name" value="PHOSPHATE REGULON SENSOR PROTEIN PHOR"/>
    <property type="match status" value="1"/>
</dbReference>
<dbReference type="InterPro" id="IPR036097">
    <property type="entry name" value="HisK_dim/P_sf"/>
</dbReference>
<reference evidence="20 21" key="1">
    <citation type="submission" date="2016-04" db="EMBL/GenBank/DDBJ databases">
        <title>Complete Genome Sequence of Halotalea alkalilenta IHB B 13600.</title>
        <authorList>
            <person name="Swarnkar M.K."/>
            <person name="Sharma A."/>
            <person name="Kaushal K."/>
            <person name="Soni R."/>
            <person name="Rana S."/>
            <person name="Singh A.K."/>
            <person name="Gulati A."/>
        </authorList>
    </citation>
    <scope>NUCLEOTIDE SEQUENCE [LARGE SCALE GENOMIC DNA]</scope>
    <source>
        <strain evidence="20 21">IHB B 13600</strain>
    </source>
</reference>
<comment type="subcellular location">
    <subcellularLocation>
        <location evidence="2">Cell membrane</location>
    </subcellularLocation>
</comment>
<comment type="catalytic activity">
    <reaction evidence="1">
        <text>ATP + protein L-histidine = ADP + protein N-phospho-L-histidine.</text>
        <dbReference type="EC" id="2.7.13.3"/>
    </reaction>
</comment>
<dbReference type="GO" id="GO:0000155">
    <property type="term" value="F:phosphorelay sensor kinase activity"/>
    <property type="evidence" value="ECO:0007669"/>
    <property type="project" value="InterPro"/>
</dbReference>
<feature type="domain" description="Histidine kinase" evidence="18">
    <location>
        <begin position="209"/>
        <end position="427"/>
    </location>
</feature>
<accession>A0A172YBA1</accession>
<keyword evidence="11" id="KW-0547">Nucleotide-binding</keyword>
<dbReference type="Gene3D" id="3.30.450.20">
    <property type="entry name" value="PAS domain"/>
    <property type="match status" value="1"/>
</dbReference>
<dbReference type="EMBL" id="CP015243">
    <property type="protein sequence ID" value="ANF56392.1"/>
    <property type="molecule type" value="Genomic_DNA"/>
</dbReference>
<keyword evidence="6" id="KW-1003">Cell membrane</keyword>
<dbReference type="InterPro" id="IPR005467">
    <property type="entry name" value="His_kinase_dom"/>
</dbReference>
<dbReference type="InterPro" id="IPR003594">
    <property type="entry name" value="HATPase_dom"/>
</dbReference>
<sequence>MRHWTREFLLLALCGALGTLLGGHYGHSGFGLAAGLGLYLLLTFRQLRRLYRWAKAPDSANPPSATGLWGELFDRLYRYQKQERQQQAHLQGVIDRVERSSEAMYDAMVILDAHAALDSWNAAATRMLGFEQPQDRGQHVTNLLRHPRFVHYFLAQNYDDPLELPSPVDESRTLQFQITPFGDHERLMVVRDITRLQRLEQMRRDFVANVSHELRTPLTVFTGYLEPLAQAAETALPPRLARGVAQMEQQADRMRHLIDDLLMLSRLENEQSFSPRIAVDVAALIQQVHSDGVALSKGRQNFELKIETSAELLGAREELRSALTNLVSNAVRYAGNGRRIELRWYLADSGEGRLSVSDDGEGIERRHLSRLTERFYRVDKSRSSATGGTGLGLAIVKHVLLRHQGRLEIESSLGRGARFTLCFPAERVSLPTPSDACAD</sequence>
<dbReference type="InterPro" id="IPR003661">
    <property type="entry name" value="HisK_dim/P_dom"/>
</dbReference>
<dbReference type="InterPro" id="IPR050351">
    <property type="entry name" value="BphY/WalK/GraS-like"/>
</dbReference>
<dbReference type="KEGG" id="haa:A5892_02030"/>
<organism evidence="20 21">
    <name type="scientific">Halotalea alkalilenta</name>
    <dbReference type="NCBI Taxonomy" id="376489"/>
    <lineage>
        <taxon>Bacteria</taxon>
        <taxon>Pseudomonadati</taxon>
        <taxon>Pseudomonadota</taxon>
        <taxon>Gammaproteobacteria</taxon>
        <taxon>Oceanospirillales</taxon>
        <taxon>Halomonadaceae</taxon>
        <taxon>Halotalea</taxon>
    </lineage>
</organism>
<dbReference type="InterPro" id="IPR035965">
    <property type="entry name" value="PAS-like_dom_sf"/>
</dbReference>
<evidence type="ECO:0000256" key="4">
    <source>
        <dbReference type="ARBA" id="ARBA00019665"/>
    </source>
</evidence>
<dbReference type="Pfam" id="PF02518">
    <property type="entry name" value="HATPase_c"/>
    <property type="match status" value="1"/>
</dbReference>
<dbReference type="PROSITE" id="PS50112">
    <property type="entry name" value="PAS"/>
    <property type="match status" value="1"/>
</dbReference>
<feature type="domain" description="PAS" evidence="19">
    <location>
        <begin position="93"/>
        <end position="147"/>
    </location>
</feature>
<dbReference type="InterPro" id="IPR036890">
    <property type="entry name" value="HATPase_C_sf"/>
</dbReference>
<evidence type="ECO:0000256" key="13">
    <source>
        <dbReference type="ARBA" id="ARBA00022840"/>
    </source>
</evidence>
<evidence type="ECO:0000256" key="10">
    <source>
        <dbReference type="ARBA" id="ARBA00022692"/>
    </source>
</evidence>
<dbReference type="FunFam" id="1.10.287.130:FF:000001">
    <property type="entry name" value="Two-component sensor histidine kinase"/>
    <property type="match status" value="1"/>
</dbReference>
<keyword evidence="5" id="KW-0813">Transport</keyword>
<dbReference type="CDD" id="cd00082">
    <property type="entry name" value="HisKA"/>
    <property type="match status" value="1"/>
</dbReference>
<dbReference type="GO" id="GO:0005886">
    <property type="term" value="C:plasma membrane"/>
    <property type="evidence" value="ECO:0007669"/>
    <property type="project" value="UniProtKB-SubCell"/>
</dbReference>
<evidence type="ECO:0000256" key="9">
    <source>
        <dbReference type="ARBA" id="ARBA00022679"/>
    </source>
</evidence>
<dbReference type="FunFam" id="3.30.565.10:FF:000006">
    <property type="entry name" value="Sensor histidine kinase WalK"/>
    <property type="match status" value="1"/>
</dbReference>
<keyword evidence="16" id="KW-0472">Membrane</keyword>
<keyword evidence="8" id="KW-0592">Phosphate transport</keyword>
<proteinExistence type="predicted"/>
<evidence type="ECO:0000259" key="19">
    <source>
        <dbReference type="PROSITE" id="PS50112"/>
    </source>
</evidence>